<proteinExistence type="predicted"/>
<reference evidence="2" key="1">
    <citation type="journal article" date="2015" name="Nat. Genet.">
        <title>The genome and transcriptome of the zoonotic hookworm Ancylostoma ceylanicum identify infection-specific gene families.</title>
        <authorList>
            <person name="Schwarz E.M."/>
            <person name="Hu Y."/>
            <person name="Antoshechkin I."/>
            <person name="Miller M.M."/>
            <person name="Sternberg P.W."/>
            <person name="Aroian R.V."/>
        </authorList>
    </citation>
    <scope>NUCLEOTIDE SEQUENCE</scope>
    <source>
        <strain evidence="2">HY135</strain>
    </source>
</reference>
<keyword evidence="2" id="KW-1185">Reference proteome</keyword>
<accession>A0A016SED7</accession>
<name>A0A016SED7_9BILA</name>
<gene>
    <name evidence="1" type="primary">Acey_s0243.g3481</name>
    <name evidence="1" type="ORF">Y032_0243g3481</name>
</gene>
<evidence type="ECO:0000313" key="1">
    <source>
        <dbReference type="EMBL" id="EYB88654.1"/>
    </source>
</evidence>
<sequence>MARPAIGLSLSLGPRSSILRAACQPLRSCGKIVSNCSRPEETNCWHCRDAVNCTKKFFCERCKLYIVLTKVKMWCTSARGRWVVCDM</sequence>
<comment type="caution">
    <text evidence="1">The sequence shown here is derived from an EMBL/GenBank/DDBJ whole genome shotgun (WGS) entry which is preliminary data.</text>
</comment>
<dbReference type="EMBL" id="JARK01001579">
    <property type="protein sequence ID" value="EYB88654.1"/>
    <property type="molecule type" value="Genomic_DNA"/>
</dbReference>
<dbReference type="Proteomes" id="UP000024635">
    <property type="component" value="Unassembled WGS sequence"/>
</dbReference>
<evidence type="ECO:0000313" key="2">
    <source>
        <dbReference type="Proteomes" id="UP000024635"/>
    </source>
</evidence>
<organism evidence="1 2">
    <name type="scientific">Ancylostoma ceylanicum</name>
    <dbReference type="NCBI Taxonomy" id="53326"/>
    <lineage>
        <taxon>Eukaryota</taxon>
        <taxon>Metazoa</taxon>
        <taxon>Ecdysozoa</taxon>
        <taxon>Nematoda</taxon>
        <taxon>Chromadorea</taxon>
        <taxon>Rhabditida</taxon>
        <taxon>Rhabditina</taxon>
        <taxon>Rhabditomorpha</taxon>
        <taxon>Strongyloidea</taxon>
        <taxon>Ancylostomatidae</taxon>
        <taxon>Ancylostomatinae</taxon>
        <taxon>Ancylostoma</taxon>
    </lineage>
</organism>
<dbReference type="AlphaFoldDB" id="A0A016SED7"/>
<dbReference type="OrthoDB" id="277802at2759"/>
<protein>
    <submittedName>
        <fullName evidence="1">Uncharacterized protein</fullName>
    </submittedName>
</protein>